<organism evidence="10 11">
    <name type="scientific">Idiomarina rhizosphaerae</name>
    <dbReference type="NCBI Taxonomy" id="2961572"/>
    <lineage>
        <taxon>Bacteria</taxon>
        <taxon>Pseudomonadati</taxon>
        <taxon>Pseudomonadota</taxon>
        <taxon>Gammaproteobacteria</taxon>
        <taxon>Alteromonadales</taxon>
        <taxon>Idiomarinaceae</taxon>
        <taxon>Idiomarina</taxon>
    </lineage>
</organism>
<protein>
    <recommendedName>
        <fullName evidence="9">Lipid A biosynthesis acyltransferase</fullName>
        <ecNumber evidence="9">2.3.1.241</ecNumber>
    </recommendedName>
    <alternativeName>
        <fullName evidence="9">Kdo(2)-lipid IV(A) acyltransferase</fullName>
    </alternativeName>
</protein>
<keyword evidence="4 9" id="KW-0812">Transmembrane</keyword>
<dbReference type="GO" id="GO:0036104">
    <property type="term" value="P:Kdo2-lipid A biosynthetic process"/>
    <property type="evidence" value="ECO:0007669"/>
    <property type="project" value="UniProtKB-UniRule"/>
</dbReference>
<dbReference type="PIRSF" id="PIRSF026649">
    <property type="entry name" value="MsbB"/>
    <property type="match status" value="1"/>
</dbReference>
<feature type="transmembrane region" description="Helical" evidence="9">
    <location>
        <begin position="16"/>
        <end position="34"/>
    </location>
</feature>
<dbReference type="Pfam" id="PF03279">
    <property type="entry name" value="Lip_A_acyltrans"/>
    <property type="match status" value="1"/>
</dbReference>
<dbReference type="HAMAP" id="MF_01942">
    <property type="entry name" value="Lipid_A_LpxL_LpxP"/>
    <property type="match status" value="1"/>
</dbReference>
<dbReference type="GO" id="GO:0008913">
    <property type="term" value="F:Kdo2-lipid IVA acyltransferase activity"/>
    <property type="evidence" value="ECO:0007669"/>
    <property type="project" value="UniProtKB-EC"/>
</dbReference>
<dbReference type="GO" id="GO:0009245">
    <property type="term" value="P:lipid A biosynthetic process"/>
    <property type="evidence" value="ECO:0007669"/>
    <property type="project" value="InterPro"/>
</dbReference>
<evidence type="ECO:0000256" key="2">
    <source>
        <dbReference type="ARBA" id="ARBA00022519"/>
    </source>
</evidence>
<keyword evidence="3 9" id="KW-0808">Transferase</keyword>
<comment type="function">
    <text evidence="9">Catalyzes the transfer of an acyl chain from an acyl-[acyl-carrier-protein] (ACP) to a Kdo(2)-lipid IV(A) to form a Kdo(2)-(acyl)-lipid IV(A).</text>
</comment>
<feature type="short sequence motif" description="HXXXXD motif" evidence="9">
    <location>
        <begin position="132"/>
        <end position="137"/>
    </location>
</feature>
<keyword evidence="1 9" id="KW-1003">Cell membrane</keyword>
<gene>
    <name evidence="9 10" type="primary">lpxL</name>
    <name evidence="10" type="ORF">NJR55_05965</name>
</gene>
<keyword evidence="6 9" id="KW-1133">Transmembrane helix</keyword>
<keyword evidence="7 9" id="KW-0472">Membrane</keyword>
<dbReference type="Proteomes" id="UP001139474">
    <property type="component" value="Unassembled WGS sequence"/>
</dbReference>
<reference evidence="10" key="1">
    <citation type="submission" date="2022-06" db="EMBL/GenBank/DDBJ databases">
        <title>Idiomarina rhizosphaerae M1R2S28.</title>
        <authorList>
            <person name="Sun J.-Q."/>
            <person name="Li L.-F."/>
        </authorList>
    </citation>
    <scope>NUCLEOTIDE SEQUENCE</scope>
    <source>
        <strain evidence="10">M1R2S28</strain>
    </source>
</reference>
<accession>A0A9X2JUM1</accession>
<dbReference type="NCBIfam" id="TIGR02207">
    <property type="entry name" value="lipid_A_htrB"/>
    <property type="match status" value="1"/>
</dbReference>
<proteinExistence type="inferred from homology"/>
<evidence type="ECO:0000256" key="8">
    <source>
        <dbReference type="ARBA" id="ARBA00023315"/>
    </source>
</evidence>
<dbReference type="InterPro" id="IPR004960">
    <property type="entry name" value="LipA_acyltrans"/>
</dbReference>
<evidence type="ECO:0000256" key="6">
    <source>
        <dbReference type="ARBA" id="ARBA00022989"/>
    </source>
</evidence>
<comment type="pathway">
    <text evidence="9">Bacterial outer membrane biogenesis; lipopolysaccharide biosynthesis.</text>
</comment>
<comment type="similarity">
    <text evidence="9">Belongs to the LpxL/LpxM/LpxP family.</text>
</comment>
<dbReference type="RefSeq" id="WP_253618675.1">
    <property type="nucleotide sequence ID" value="NZ_JAMZDE010000006.1"/>
</dbReference>
<dbReference type="EC" id="2.3.1.241" evidence="9"/>
<evidence type="ECO:0000256" key="7">
    <source>
        <dbReference type="ARBA" id="ARBA00023136"/>
    </source>
</evidence>
<dbReference type="CDD" id="cd07984">
    <property type="entry name" value="LPLAT_LABLAT-like"/>
    <property type="match status" value="1"/>
</dbReference>
<sequence length="313" mass="36676">MIEPPKFKFYFLHPKFWLTWLGVFILYSVSWLPYRLQLAMGRGLGLLFKKLMPRRVNIARTNLKLCFPEYSNEKIEALLTENMKNTGIAYFEVGMAWWWPNWRIKRKLHVHGEEHLRKAQEDGSGVLLLLFHFLSLEVHARLHGFVEPAVGLYRPHNNAVMEFLQTRGRGRSNKYMIQRRDVKAMMRSLTEGDIAGYLPDQDYGRRRVEFVKFFEVPDASTTLGTMLFARNPNCKVMVSRCVRREDGSGYDLFYEPPLENFPTGDKKADAERVNGLVEDAILKAPAQYLWVHRRFKTRPDPDMPSYYKSSSNK</sequence>
<dbReference type="AlphaFoldDB" id="A0A9X2JUM1"/>
<keyword evidence="8 9" id="KW-0012">Acyltransferase</keyword>
<comment type="catalytic activity">
    <reaction evidence="9">
        <text>an alpha-Kdo-(2-&gt;4)-alpha-Kdo-(2-&gt;6)-lipid IVA + a fatty acyl-[ACP] = an alpha-Kdo-(2-&gt;4)-alpha-Kdo-(2-&gt;6)-(acyl)-lipid IVA + holo-[ACP]</text>
        <dbReference type="Rhea" id="RHEA:69396"/>
        <dbReference type="Rhea" id="RHEA-COMP:9685"/>
        <dbReference type="Rhea" id="RHEA-COMP:14125"/>
        <dbReference type="ChEBI" id="CHEBI:64479"/>
        <dbReference type="ChEBI" id="CHEBI:138651"/>
        <dbReference type="ChEBI" id="CHEBI:176429"/>
        <dbReference type="ChEBI" id="CHEBI:176430"/>
        <dbReference type="EC" id="2.3.1.241"/>
    </reaction>
</comment>
<evidence type="ECO:0000256" key="9">
    <source>
        <dbReference type="HAMAP-Rule" id="MF_01942"/>
    </source>
</evidence>
<name>A0A9X2JUM1_9GAMM</name>
<comment type="caution">
    <text evidence="10">The sequence shown here is derived from an EMBL/GenBank/DDBJ whole genome shotgun (WGS) entry which is preliminary data.</text>
</comment>
<evidence type="ECO:0000256" key="5">
    <source>
        <dbReference type="ARBA" id="ARBA00022985"/>
    </source>
</evidence>
<evidence type="ECO:0000256" key="4">
    <source>
        <dbReference type="ARBA" id="ARBA00022692"/>
    </source>
</evidence>
<evidence type="ECO:0000313" key="10">
    <source>
        <dbReference type="EMBL" id="MCP1339136.1"/>
    </source>
</evidence>
<dbReference type="PANTHER" id="PTHR30606:SF9">
    <property type="entry name" value="LIPID A BIOSYNTHESIS LAUROYLTRANSFERASE"/>
    <property type="match status" value="1"/>
</dbReference>
<dbReference type="InterPro" id="IPR011920">
    <property type="entry name" value="Lipid_A_LpxL_LpxP"/>
</dbReference>
<dbReference type="GO" id="GO:0009103">
    <property type="term" value="P:lipopolysaccharide biosynthetic process"/>
    <property type="evidence" value="ECO:0007669"/>
    <property type="project" value="UniProtKB-UniRule"/>
</dbReference>
<keyword evidence="5 9" id="KW-0448">Lipopolysaccharide biosynthesis</keyword>
<dbReference type="EMBL" id="JAMZDE010000006">
    <property type="protein sequence ID" value="MCP1339136.1"/>
    <property type="molecule type" value="Genomic_DNA"/>
</dbReference>
<evidence type="ECO:0000313" key="11">
    <source>
        <dbReference type="Proteomes" id="UP001139474"/>
    </source>
</evidence>
<comment type="pathway">
    <text evidence="9">Glycolipid biosynthesis; KDO(2)-lipid A biosynthesis; KDO(2)-lipid A from CMP-3-deoxy-D-manno-octulosonate and lipid IV(A): step 3/4.</text>
</comment>
<evidence type="ECO:0000256" key="1">
    <source>
        <dbReference type="ARBA" id="ARBA00022475"/>
    </source>
</evidence>
<dbReference type="GO" id="GO:0005886">
    <property type="term" value="C:plasma membrane"/>
    <property type="evidence" value="ECO:0007669"/>
    <property type="project" value="UniProtKB-SubCell"/>
</dbReference>
<comment type="subcellular location">
    <subcellularLocation>
        <location evidence="9">Cell inner membrane</location>
        <topology evidence="9">Single-pass membrane protein</topology>
    </subcellularLocation>
</comment>
<dbReference type="PANTHER" id="PTHR30606">
    <property type="entry name" value="LIPID A BIOSYNTHESIS LAUROYL ACYLTRANSFERASE"/>
    <property type="match status" value="1"/>
</dbReference>
<evidence type="ECO:0000256" key="3">
    <source>
        <dbReference type="ARBA" id="ARBA00022679"/>
    </source>
</evidence>
<keyword evidence="11" id="KW-1185">Reference proteome</keyword>
<keyword evidence="2 9" id="KW-0997">Cell inner membrane</keyword>